<keyword evidence="3" id="KW-1185">Reference proteome</keyword>
<protein>
    <submittedName>
        <fullName evidence="2">Uncharacterized protein</fullName>
    </submittedName>
</protein>
<evidence type="ECO:0000313" key="2">
    <source>
        <dbReference type="EMBL" id="KAG0489613.1"/>
    </source>
</evidence>
<evidence type="ECO:0000313" key="4">
    <source>
        <dbReference type="Proteomes" id="UP000639772"/>
    </source>
</evidence>
<reference evidence="3 4" key="1">
    <citation type="journal article" date="2020" name="Nat. Food">
        <title>A phased Vanilla planifolia genome enables genetic improvement of flavour and production.</title>
        <authorList>
            <person name="Hasing T."/>
            <person name="Tang H."/>
            <person name="Brym M."/>
            <person name="Khazi F."/>
            <person name="Huang T."/>
            <person name="Chambers A.H."/>
        </authorList>
    </citation>
    <scope>NUCLEOTIDE SEQUENCE [LARGE SCALE GENOMIC DNA]</scope>
    <source>
        <tissue evidence="2">Leaf</tissue>
    </source>
</reference>
<name>A0A835RFP7_VANPL</name>
<dbReference type="AlphaFoldDB" id="A0A835RFP7"/>
<evidence type="ECO:0000313" key="1">
    <source>
        <dbReference type="EMBL" id="KAG0487926.1"/>
    </source>
</evidence>
<organism evidence="2 4">
    <name type="scientific">Vanilla planifolia</name>
    <name type="common">Vanilla</name>
    <dbReference type="NCBI Taxonomy" id="51239"/>
    <lineage>
        <taxon>Eukaryota</taxon>
        <taxon>Viridiplantae</taxon>
        <taxon>Streptophyta</taxon>
        <taxon>Embryophyta</taxon>
        <taxon>Tracheophyta</taxon>
        <taxon>Spermatophyta</taxon>
        <taxon>Magnoliopsida</taxon>
        <taxon>Liliopsida</taxon>
        <taxon>Asparagales</taxon>
        <taxon>Orchidaceae</taxon>
        <taxon>Vanilloideae</taxon>
        <taxon>Vanilleae</taxon>
        <taxon>Vanilla</taxon>
    </lineage>
</organism>
<dbReference type="Proteomes" id="UP000636800">
    <property type="component" value="Chromosome 3"/>
</dbReference>
<gene>
    <name evidence="2" type="ORF">HPP92_006476</name>
    <name evidence="1" type="ORF">HPP92_006737</name>
</gene>
<sequence>MVAVRASSTTPAKCVLGIFDGEDEPLLPFEALDQLYDEQLNGVNIVFVYNDVHAPNTLRKIGTSASVIERLLEW</sequence>
<evidence type="ECO:0000313" key="3">
    <source>
        <dbReference type="Proteomes" id="UP000636800"/>
    </source>
</evidence>
<accession>A0A835RFP7</accession>
<proteinExistence type="predicted"/>
<dbReference type="Proteomes" id="UP000639772">
    <property type="component" value="Chromosome 3"/>
</dbReference>
<dbReference type="EMBL" id="JADCNM010000003">
    <property type="protein sequence ID" value="KAG0489613.1"/>
    <property type="molecule type" value="Genomic_DNA"/>
</dbReference>
<dbReference type="EMBL" id="JADCNL010000003">
    <property type="protein sequence ID" value="KAG0487926.1"/>
    <property type="molecule type" value="Genomic_DNA"/>
</dbReference>
<comment type="caution">
    <text evidence="2">The sequence shown here is derived from an EMBL/GenBank/DDBJ whole genome shotgun (WGS) entry which is preliminary data.</text>
</comment>